<reference evidence="1" key="1">
    <citation type="submission" date="2020-06" db="EMBL/GenBank/DDBJ databases">
        <authorList>
            <person name="Li T."/>
            <person name="Hu X."/>
            <person name="Zhang T."/>
            <person name="Song X."/>
            <person name="Zhang H."/>
            <person name="Dai N."/>
            <person name="Sheng W."/>
            <person name="Hou X."/>
            <person name="Wei L."/>
        </authorList>
    </citation>
    <scope>NUCLEOTIDE SEQUENCE</scope>
    <source>
        <strain evidence="1">G01</strain>
        <tissue evidence="1">Leaf</tissue>
    </source>
</reference>
<sequence length="182" mass="20290">MGVAFSCPFALHCDLENGFESFVGNSIGIGDDEQNMTVQSISFEDRGSEPAKSQSLDSQQLFLDGSVRSRPTKSQNIRFADIPAEEKYMCQEMVCPLPVSGSFIGRIPHSPIFHPSSPKHEAAIKLQKNSSIARFLFFNIDKHETAVSRWSRARTRAAKVGKGYRRTGKLRNSLYNICLKTS</sequence>
<dbReference type="AlphaFoldDB" id="A0AAW2QPD6"/>
<dbReference type="EMBL" id="JACGWK010000002">
    <property type="protein sequence ID" value="KAL0369371.1"/>
    <property type="molecule type" value="Genomic_DNA"/>
</dbReference>
<gene>
    <name evidence="1" type="ORF">Sangu_0255200</name>
</gene>
<protein>
    <submittedName>
        <fullName evidence="1">IQ domain-containing protein IQM2</fullName>
    </submittedName>
</protein>
<name>A0AAW2QPD6_9LAMI</name>
<proteinExistence type="predicted"/>
<reference evidence="1" key="2">
    <citation type="journal article" date="2024" name="Plant">
        <title>Genomic evolution and insights into agronomic trait innovations of Sesamum species.</title>
        <authorList>
            <person name="Miao H."/>
            <person name="Wang L."/>
            <person name="Qu L."/>
            <person name="Liu H."/>
            <person name="Sun Y."/>
            <person name="Le M."/>
            <person name="Wang Q."/>
            <person name="Wei S."/>
            <person name="Zheng Y."/>
            <person name="Lin W."/>
            <person name="Duan Y."/>
            <person name="Cao H."/>
            <person name="Xiong S."/>
            <person name="Wang X."/>
            <person name="Wei L."/>
            <person name="Li C."/>
            <person name="Ma Q."/>
            <person name="Ju M."/>
            <person name="Zhao R."/>
            <person name="Li G."/>
            <person name="Mu C."/>
            <person name="Tian Q."/>
            <person name="Mei H."/>
            <person name="Zhang T."/>
            <person name="Gao T."/>
            <person name="Zhang H."/>
        </authorList>
    </citation>
    <scope>NUCLEOTIDE SEQUENCE</scope>
    <source>
        <strain evidence="1">G01</strain>
    </source>
</reference>
<comment type="caution">
    <text evidence="1">The sequence shown here is derived from an EMBL/GenBank/DDBJ whole genome shotgun (WGS) entry which is preliminary data.</text>
</comment>
<evidence type="ECO:0000313" key="1">
    <source>
        <dbReference type="EMBL" id="KAL0369371.1"/>
    </source>
</evidence>
<organism evidence="1">
    <name type="scientific">Sesamum angustifolium</name>
    <dbReference type="NCBI Taxonomy" id="2727405"/>
    <lineage>
        <taxon>Eukaryota</taxon>
        <taxon>Viridiplantae</taxon>
        <taxon>Streptophyta</taxon>
        <taxon>Embryophyta</taxon>
        <taxon>Tracheophyta</taxon>
        <taxon>Spermatophyta</taxon>
        <taxon>Magnoliopsida</taxon>
        <taxon>eudicotyledons</taxon>
        <taxon>Gunneridae</taxon>
        <taxon>Pentapetalae</taxon>
        <taxon>asterids</taxon>
        <taxon>lamiids</taxon>
        <taxon>Lamiales</taxon>
        <taxon>Pedaliaceae</taxon>
        <taxon>Sesamum</taxon>
    </lineage>
</organism>
<accession>A0AAW2QPD6</accession>